<accession>A0A923MH76</accession>
<comment type="caution">
    <text evidence="1">The sequence shown here is derived from an EMBL/GenBank/DDBJ whole genome shotgun (WGS) entry which is preliminary data.</text>
</comment>
<evidence type="ECO:0000313" key="1">
    <source>
        <dbReference type="EMBL" id="MBC5769404.1"/>
    </source>
</evidence>
<gene>
    <name evidence="1" type="ORF">H8Z83_03460</name>
</gene>
<proteinExistence type="predicted"/>
<dbReference type="EMBL" id="JACOQI010000002">
    <property type="protein sequence ID" value="MBC5769404.1"/>
    <property type="molecule type" value="Genomic_DNA"/>
</dbReference>
<dbReference type="Proteomes" id="UP000620327">
    <property type="component" value="Unassembled WGS sequence"/>
</dbReference>
<organism evidence="1 2">
    <name type="scientific">Dysosmobacter segnis</name>
    <dbReference type="NCBI Taxonomy" id="2763042"/>
    <lineage>
        <taxon>Bacteria</taxon>
        <taxon>Bacillati</taxon>
        <taxon>Bacillota</taxon>
        <taxon>Clostridia</taxon>
        <taxon>Eubacteriales</taxon>
        <taxon>Oscillospiraceae</taxon>
        <taxon>Dysosmobacter</taxon>
    </lineage>
</organism>
<name>A0A923MH76_9FIRM</name>
<evidence type="ECO:0000313" key="2">
    <source>
        <dbReference type="Proteomes" id="UP000620327"/>
    </source>
</evidence>
<sequence>MKAKTIGYYKNVQNVGDVNAAVDLKVGMGVVLNRAARTANLPASEEEAKACFRIVSNINDKPEMRNFEETLTVKAGEKVRADDLTTVANLEMEFASYEISTDYAGISVGDKLVFGTDGLLAKSTDVTGYKVYFEVTKKTAYMGKGVLVVVRVQ</sequence>
<dbReference type="RefSeq" id="WP_130849568.1">
    <property type="nucleotide sequence ID" value="NZ_JACOQI010000002.1"/>
</dbReference>
<keyword evidence="2" id="KW-1185">Reference proteome</keyword>
<reference evidence="1" key="1">
    <citation type="submission" date="2020-08" db="EMBL/GenBank/DDBJ databases">
        <title>Genome public.</title>
        <authorList>
            <person name="Liu C."/>
            <person name="Sun Q."/>
        </authorList>
    </citation>
    <scope>NUCLEOTIDE SEQUENCE</scope>
    <source>
        <strain evidence="1">BX15</strain>
    </source>
</reference>
<protein>
    <submittedName>
        <fullName evidence="1">Uncharacterized protein</fullName>
    </submittedName>
</protein>
<dbReference type="AlphaFoldDB" id="A0A923MH76"/>